<dbReference type="Gene3D" id="3.40.50.300">
    <property type="entry name" value="P-loop containing nucleotide triphosphate hydrolases"/>
    <property type="match status" value="1"/>
</dbReference>
<evidence type="ECO:0000313" key="4">
    <source>
        <dbReference type="Proteomes" id="UP000199052"/>
    </source>
</evidence>
<evidence type="ECO:0000313" key="5">
    <source>
        <dbReference type="Proteomes" id="UP000533017"/>
    </source>
</evidence>
<organism evidence="3 4">
    <name type="scientific">Actinopolymorpha cephalotaxi</name>
    <dbReference type="NCBI Taxonomy" id="504797"/>
    <lineage>
        <taxon>Bacteria</taxon>
        <taxon>Bacillati</taxon>
        <taxon>Actinomycetota</taxon>
        <taxon>Actinomycetes</taxon>
        <taxon>Propionibacteriales</taxon>
        <taxon>Actinopolymorphaceae</taxon>
        <taxon>Actinopolymorpha</taxon>
    </lineage>
</organism>
<proteinExistence type="predicted"/>
<dbReference type="EMBL" id="JACBZA010000001">
    <property type="protein sequence ID" value="NYH83132.1"/>
    <property type="molecule type" value="Genomic_DNA"/>
</dbReference>
<dbReference type="OrthoDB" id="285690at2"/>
<dbReference type="AlphaFoldDB" id="A0A1I2TT82"/>
<dbReference type="Proteomes" id="UP000199052">
    <property type="component" value="Unassembled WGS sequence"/>
</dbReference>
<dbReference type="Pfam" id="PF17784">
    <property type="entry name" value="Sulfotransfer_4"/>
    <property type="match status" value="1"/>
</dbReference>
<dbReference type="Proteomes" id="UP000533017">
    <property type="component" value="Unassembled WGS sequence"/>
</dbReference>
<accession>A0A1I2TT82</accession>
<name>A0A1I2TT82_9ACTN</name>
<keyword evidence="5" id="KW-1185">Reference proteome</keyword>
<dbReference type="STRING" id="504797.SAMN05421678_107238"/>
<dbReference type="EMBL" id="FOOI01000007">
    <property type="protein sequence ID" value="SFG65561.1"/>
    <property type="molecule type" value="Genomic_DNA"/>
</dbReference>
<dbReference type="InterPro" id="IPR040632">
    <property type="entry name" value="Sulfotransfer_4"/>
</dbReference>
<sequence length="138" mass="15728">MLLSRRGDPEQWYRSMAATVLPRTRELLATGDGDPMVPLFQVLFRGLCTDIGDPDDAMSGYERWLSEVRTEIEPERLVEWQPGDGWDPICRALAMPVPDRPFPHENSTADYRARKEMRARRDEARLASLRSADRAAPG</sequence>
<feature type="region of interest" description="Disordered" evidence="1">
    <location>
        <begin position="97"/>
        <end position="118"/>
    </location>
</feature>
<dbReference type="PANTHER" id="PTHR36978:SF4">
    <property type="entry name" value="P-LOOP CONTAINING NUCLEOSIDE TRIPHOSPHATE HYDROLASE PROTEIN"/>
    <property type="match status" value="1"/>
</dbReference>
<gene>
    <name evidence="2" type="ORF">FHR37_001983</name>
    <name evidence="3" type="ORF">SAMN05421678_107238</name>
</gene>
<dbReference type="PANTHER" id="PTHR36978">
    <property type="entry name" value="P-LOOP CONTAINING NUCLEOTIDE TRIPHOSPHATE HYDROLASE"/>
    <property type="match status" value="1"/>
</dbReference>
<dbReference type="InterPro" id="IPR027417">
    <property type="entry name" value="P-loop_NTPase"/>
</dbReference>
<evidence type="ECO:0000313" key="2">
    <source>
        <dbReference type="EMBL" id="NYH83132.1"/>
    </source>
</evidence>
<evidence type="ECO:0000256" key="1">
    <source>
        <dbReference type="SAM" id="MobiDB-lite"/>
    </source>
</evidence>
<reference evidence="2 5" key="2">
    <citation type="submission" date="2020-07" db="EMBL/GenBank/DDBJ databases">
        <title>Sequencing the genomes of 1000 actinobacteria strains.</title>
        <authorList>
            <person name="Klenk H.-P."/>
        </authorList>
    </citation>
    <scope>NUCLEOTIDE SEQUENCE [LARGE SCALE GENOMIC DNA]</scope>
    <source>
        <strain evidence="2 5">DSM 45117</strain>
    </source>
</reference>
<evidence type="ECO:0000313" key="3">
    <source>
        <dbReference type="EMBL" id="SFG65561.1"/>
    </source>
</evidence>
<reference evidence="3 4" key="1">
    <citation type="submission" date="2016-10" db="EMBL/GenBank/DDBJ databases">
        <authorList>
            <person name="de Groot N.N."/>
        </authorList>
    </citation>
    <scope>NUCLEOTIDE SEQUENCE [LARGE SCALE GENOMIC DNA]</scope>
    <source>
        <strain evidence="3 4">CPCC 202808</strain>
    </source>
</reference>
<protein>
    <submittedName>
        <fullName evidence="3">Uncharacterized protein</fullName>
    </submittedName>
</protein>